<dbReference type="Proteomes" id="UP000054097">
    <property type="component" value="Unassembled WGS sequence"/>
</dbReference>
<dbReference type="HOGENOM" id="CLU_030739_1_1_1"/>
<dbReference type="InterPro" id="IPR013083">
    <property type="entry name" value="Znf_RING/FYVE/PHD"/>
</dbReference>
<evidence type="ECO:0000256" key="2">
    <source>
        <dbReference type="ARBA" id="ARBA00022759"/>
    </source>
</evidence>
<dbReference type="CDD" id="cd10455">
    <property type="entry name" value="GIY-YIG_SLX1"/>
    <property type="match status" value="1"/>
</dbReference>
<evidence type="ECO:0000256" key="1">
    <source>
        <dbReference type="ARBA" id="ARBA00022722"/>
    </source>
</evidence>
<feature type="region of interest" description="Disordered" evidence="9">
    <location>
        <begin position="286"/>
        <end position="307"/>
    </location>
</feature>
<keyword evidence="3 8" id="KW-0227">DNA damage</keyword>
<feature type="domain" description="GIY-YIG" evidence="10">
    <location>
        <begin position="15"/>
        <end position="99"/>
    </location>
</feature>
<dbReference type="InterPro" id="IPR035901">
    <property type="entry name" value="GIY-YIG_endonuc_sf"/>
</dbReference>
<dbReference type="PROSITE" id="PS50164">
    <property type="entry name" value="GIY_YIG"/>
    <property type="match status" value="1"/>
</dbReference>
<dbReference type="Gene3D" id="3.30.40.10">
    <property type="entry name" value="Zinc/RING finger domain, C3HC4 (zinc finger)"/>
    <property type="match status" value="1"/>
</dbReference>
<dbReference type="Pfam" id="PF21202">
    <property type="entry name" value="SLX1_C"/>
    <property type="match status" value="1"/>
</dbReference>
<dbReference type="STRING" id="933852.A0A0C2WQ79"/>
<dbReference type="GO" id="GO:0000724">
    <property type="term" value="P:double-strand break repair via homologous recombination"/>
    <property type="evidence" value="ECO:0007669"/>
    <property type="project" value="TreeGrafter"/>
</dbReference>
<dbReference type="PANTHER" id="PTHR20208:SF10">
    <property type="entry name" value="STRUCTURE-SPECIFIC ENDONUCLEASE SUBUNIT SLX1"/>
    <property type="match status" value="1"/>
</dbReference>
<sequence length="319" mass="34991">MPGQLSTSSKHRFPNFYACYLLKSLQTPRSAKTYIGSTPNPVRRLRQHNGEITAGAWKTRNGRPWDMTMIVHGFPSKTAALQFEWAWQHPNLSRNLKDADGNGVVGRSRGLAGHIKAVRLMINSHPYSTWPLHVKLFTTEAVHAWNNAAKTYPSLPRGFKSSIELEGVDGKKESIHVGSGRTGPIDIHDTIFIKQHLETASKLRAIQSKVACTVCSSQIDFKAADPLTVALCPTSSCHAVSHISCLADDFLAHEHSKGLIPRGGYCSSCNEWTLWGDIIKGADRRKYGPSTGEDSDEMSEDDPESEAAAGLVDNIVSIS</sequence>
<dbReference type="HAMAP" id="MF_03100">
    <property type="entry name" value="Endonuc_su_Slx1"/>
    <property type="match status" value="1"/>
</dbReference>
<dbReference type="EMBL" id="KN824293">
    <property type="protein sequence ID" value="KIM28358.1"/>
    <property type="molecule type" value="Genomic_DNA"/>
</dbReference>
<evidence type="ECO:0000256" key="7">
    <source>
        <dbReference type="ARBA" id="ARBA00023242"/>
    </source>
</evidence>
<evidence type="ECO:0000313" key="12">
    <source>
        <dbReference type="Proteomes" id="UP000054097"/>
    </source>
</evidence>
<evidence type="ECO:0000256" key="8">
    <source>
        <dbReference type="HAMAP-Rule" id="MF_03100"/>
    </source>
</evidence>
<organism evidence="11 12">
    <name type="scientific">Serendipita vermifera MAFF 305830</name>
    <dbReference type="NCBI Taxonomy" id="933852"/>
    <lineage>
        <taxon>Eukaryota</taxon>
        <taxon>Fungi</taxon>
        <taxon>Dikarya</taxon>
        <taxon>Basidiomycota</taxon>
        <taxon>Agaricomycotina</taxon>
        <taxon>Agaricomycetes</taxon>
        <taxon>Sebacinales</taxon>
        <taxon>Serendipitaceae</taxon>
        <taxon>Serendipita</taxon>
    </lineage>
</organism>
<comment type="subunit">
    <text evidence="8">Forms a heterodimer with SLX4.</text>
</comment>
<evidence type="ECO:0000313" key="11">
    <source>
        <dbReference type="EMBL" id="KIM28358.1"/>
    </source>
</evidence>
<dbReference type="InterPro" id="IPR027520">
    <property type="entry name" value="Slx1"/>
</dbReference>
<keyword evidence="2 8" id="KW-0255">Endonuclease</keyword>
<keyword evidence="5 8" id="KW-0233">DNA recombination</keyword>
<comment type="caution">
    <text evidence="8">Lacks conserved residue(s) required for the propagation of feature annotation.</text>
</comment>
<evidence type="ECO:0000256" key="5">
    <source>
        <dbReference type="ARBA" id="ARBA00023172"/>
    </source>
</evidence>
<comment type="function">
    <text evidence="8">Catalytic subunit of the SLX1-SLX4 structure-specific endonuclease that resolves DNA secondary structures generated during DNA repair and recombination. Has endonuclease activity towards branched DNA substrates, introducing single-strand cuts in duplex DNA close to junctions with ss-DNA.</text>
</comment>
<dbReference type="SUPFAM" id="SSF82771">
    <property type="entry name" value="GIY-YIG endonuclease"/>
    <property type="match status" value="1"/>
</dbReference>
<accession>A0A0C2WQ79</accession>
<dbReference type="InterPro" id="IPR000305">
    <property type="entry name" value="GIY-YIG_endonuc"/>
</dbReference>
<protein>
    <recommendedName>
        <fullName evidence="10">GIY-YIG domain-containing protein</fullName>
    </recommendedName>
</protein>
<dbReference type="InterPro" id="IPR050381">
    <property type="entry name" value="SLX1_endonuclease"/>
</dbReference>
<dbReference type="PANTHER" id="PTHR20208">
    <property type="entry name" value="STRUCTURE-SPECIFIC ENDONUCLEASE SUBUNIT SLX1"/>
    <property type="match status" value="1"/>
</dbReference>
<proteinExistence type="inferred from homology"/>
<keyword evidence="4 8" id="KW-0378">Hydrolase</keyword>
<evidence type="ECO:0000256" key="3">
    <source>
        <dbReference type="ARBA" id="ARBA00022763"/>
    </source>
</evidence>
<keyword evidence="6 8" id="KW-0234">DNA repair</keyword>
<keyword evidence="7 8" id="KW-0539">Nucleus</keyword>
<dbReference type="FunFam" id="3.40.1440.10:FF:000006">
    <property type="entry name" value="Structure-specific endonuclease subunit SLX1"/>
    <property type="match status" value="1"/>
</dbReference>
<dbReference type="GO" id="GO:0008821">
    <property type="term" value="F:crossover junction DNA endonuclease activity"/>
    <property type="evidence" value="ECO:0007669"/>
    <property type="project" value="TreeGrafter"/>
</dbReference>
<evidence type="ECO:0000259" key="10">
    <source>
        <dbReference type="PROSITE" id="PS50164"/>
    </source>
</evidence>
<evidence type="ECO:0000256" key="6">
    <source>
        <dbReference type="ARBA" id="ARBA00023204"/>
    </source>
</evidence>
<gene>
    <name evidence="11" type="ORF">M408DRAFT_69596</name>
</gene>
<evidence type="ECO:0000256" key="9">
    <source>
        <dbReference type="SAM" id="MobiDB-lite"/>
    </source>
</evidence>
<name>A0A0C2WQ79_SERVB</name>
<comment type="subcellular location">
    <subcellularLocation>
        <location evidence="8">Nucleus</location>
    </subcellularLocation>
</comment>
<feature type="compositionally biased region" description="Acidic residues" evidence="9">
    <location>
        <begin position="293"/>
        <end position="305"/>
    </location>
</feature>
<comment type="similarity">
    <text evidence="8">Belongs to the SLX1 family.</text>
</comment>
<keyword evidence="1 8" id="KW-0540">Nuclease</keyword>
<comment type="cofactor">
    <cofactor evidence="8">
        <name>a divalent metal cation</name>
        <dbReference type="ChEBI" id="CHEBI:60240"/>
    </cofactor>
</comment>
<dbReference type="GO" id="GO:0017108">
    <property type="term" value="F:5'-flap endonuclease activity"/>
    <property type="evidence" value="ECO:0007669"/>
    <property type="project" value="InterPro"/>
</dbReference>
<dbReference type="OrthoDB" id="24645at2759"/>
<dbReference type="AlphaFoldDB" id="A0A0C2WQ79"/>
<dbReference type="InterPro" id="IPR048749">
    <property type="entry name" value="SLX1_C"/>
</dbReference>
<reference evidence="11 12" key="1">
    <citation type="submission" date="2014-04" db="EMBL/GenBank/DDBJ databases">
        <authorList>
            <consortium name="DOE Joint Genome Institute"/>
            <person name="Kuo A."/>
            <person name="Zuccaro A."/>
            <person name="Kohler A."/>
            <person name="Nagy L.G."/>
            <person name="Floudas D."/>
            <person name="Copeland A."/>
            <person name="Barry K.W."/>
            <person name="Cichocki N."/>
            <person name="Veneault-Fourrey C."/>
            <person name="LaButti K."/>
            <person name="Lindquist E.A."/>
            <person name="Lipzen A."/>
            <person name="Lundell T."/>
            <person name="Morin E."/>
            <person name="Murat C."/>
            <person name="Sun H."/>
            <person name="Tunlid A."/>
            <person name="Henrissat B."/>
            <person name="Grigoriev I.V."/>
            <person name="Hibbett D.S."/>
            <person name="Martin F."/>
            <person name="Nordberg H.P."/>
            <person name="Cantor M.N."/>
            <person name="Hua S.X."/>
        </authorList>
    </citation>
    <scope>NUCLEOTIDE SEQUENCE [LARGE SCALE GENOMIC DNA]</scope>
    <source>
        <strain evidence="11 12">MAFF 305830</strain>
    </source>
</reference>
<dbReference type="GO" id="GO:0033557">
    <property type="term" value="C:Slx1-Slx4 complex"/>
    <property type="evidence" value="ECO:0007669"/>
    <property type="project" value="UniProtKB-UniRule"/>
</dbReference>
<dbReference type="Pfam" id="PF01541">
    <property type="entry name" value="GIY-YIG"/>
    <property type="match status" value="1"/>
</dbReference>
<dbReference type="Gene3D" id="3.40.1440.10">
    <property type="entry name" value="GIY-YIG endonuclease"/>
    <property type="match status" value="1"/>
</dbReference>
<reference evidence="12" key="2">
    <citation type="submission" date="2015-01" db="EMBL/GenBank/DDBJ databases">
        <title>Evolutionary Origins and Diversification of the Mycorrhizal Mutualists.</title>
        <authorList>
            <consortium name="DOE Joint Genome Institute"/>
            <consortium name="Mycorrhizal Genomics Consortium"/>
            <person name="Kohler A."/>
            <person name="Kuo A."/>
            <person name="Nagy L.G."/>
            <person name="Floudas D."/>
            <person name="Copeland A."/>
            <person name="Barry K.W."/>
            <person name="Cichocki N."/>
            <person name="Veneault-Fourrey C."/>
            <person name="LaButti K."/>
            <person name="Lindquist E.A."/>
            <person name="Lipzen A."/>
            <person name="Lundell T."/>
            <person name="Morin E."/>
            <person name="Murat C."/>
            <person name="Riley R."/>
            <person name="Ohm R."/>
            <person name="Sun H."/>
            <person name="Tunlid A."/>
            <person name="Henrissat B."/>
            <person name="Grigoriev I.V."/>
            <person name="Hibbett D.S."/>
            <person name="Martin F."/>
        </authorList>
    </citation>
    <scope>NUCLEOTIDE SEQUENCE [LARGE SCALE GENOMIC DNA]</scope>
    <source>
        <strain evidence="12">MAFF 305830</strain>
    </source>
</reference>
<keyword evidence="12" id="KW-1185">Reference proteome</keyword>
<evidence type="ECO:0000256" key="4">
    <source>
        <dbReference type="ARBA" id="ARBA00022801"/>
    </source>
</evidence>